<dbReference type="RefSeq" id="WP_084275076.1">
    <property type="nucleotide sequence ID" value="NZ_AP026671.1"/>
</dbReference>
<reference evidence="4" key="1">
    <citation type="submission" date="2017-04" db="EMBL/GenBank/DDBJ databases">
        <authorList>
            <person name="Varghese N."/>
            <person name="Submissions S."/>
        </authorList>
    </citation>
    <scope>NUCLEOTIDE SEQUENCE [LARGE SCALE GENOMIC DNA]</scope>
    <source>
        <strain evidence="4">DSM 16512</strain>
    </source>
</reference>
<evidence type="ECO:0000313" key="4">
    <source>
        <dbReference type="Proteomes" id="UP000192602"/>
    </source>
</evidence>
<evidence type="ECO:0000313" key="3">
    <source>
        <dbReference type="EMBL" id="SMC08814.1"/>
    </source>
</evidence>
<feature type="domain" description="Spore coat protein U/FanG" evidence="2">
    <location>
        <begin position="23"/>
        <end position="159"/>
    </location>
</feature>
<sequence length="162" mass="16804">MKRLALMAGLVISGSILLAAETTTTLQVSATVPEAVTITAHNLDFGTGSYTQETTATTTIEVTVANGLNYLIGIGSSNGQPDSRCFNTGGSCLLEYELYQDDAYTQLWGDSCTSAGTHSGTCVNGTGTGSAQTYTVYGKLFGIPSLVPAGTYTDTLTVTVVY</sequence>
<proteinExistence type="predicted"/>
<dbReference type="EMBL" id="FWWZ01000001">
    <property type="protein sequence ID" value="SMC08814.1"/>
    <property type="molecule type" value="Genomic_DNA"/>
</dbReference>
<dbReference type="PANTHER" id="PTHR37089">
    <property type="entry name" value="PROTEIN U-RELATED"/>
    <property type="match status" value="1"/>
</dbReference>
<dbReference type="InterPro" id="IPR007893">
    <property type="entry name" value="Spore_coat_U/FanG"/>
</dbReference>
<keyword evidence="3" id="KW-0946">Virion</keyword>
<organism evidence="3 4">
    <name type="scientific">Nitratiruptor tergarcus DSM 16512</name>
    <dbReference type="NCBI Taxonomy" id="1069081"/>
    <lineage>
        <taxon>Bacteria</taxon>
        <taxon>Pseudomonadati</taxon>
        <taxon>Campylobacterota</taxon>
        <taxon>Epsilonproteobacteria</taxon>
        <taxon>Nautiliales</taxon>
        <taxon>Nitratiruptoraceae</taxon>
        <taxon>Nitratiruptor</taxon>
    </lineage>
</organism>
<dbReference type="SMART" id="SM00972">
    <property type="entry name" value="SCPU"/>
    <property type="match status" value="1"/>
</dbReference>
<gene>
    <name evidence="3" type="ORF">SAMN05660197_0588</name>
</gene>
<keyword evidence="1" id="KW-0732">Signal</keyword>
<feature type="chain" id="PRO_5011963865" evidence="1">
    <location>
        <begin position="20"/>
        <end position="162"/>
    </location>
</feature>
<accession>A0A1W1WR76</accession>
<evidence type="ECO:0000256" key="1">
    <source>
        <dbReference type="SAM" id="SignalP"/>
    </source>
</evidence>
<dbReference type="Pfam" id="PF05229">
    <property type="entry name" value="SCPU"/>
    <property type="match status" value="1"/>
</dbReference>
<name>A0A1W1WR76_9BACT</name>
<evidence type="ECO:0000259" key="2">
    <source>
        <dbReference type="Pfam" id="PF05229"/>
    </source>
</evidence>
<dbReference type="Proteomes" id="UP000192602">
    <property type="component" value="Unassembled WGS sequence"/>
</dbReference>
<dbReference type="OrthoDB" id="8588792at2"/>
<dbReference type="InterPro" id="IPR053167">
    <property type="entry name" value="Spore_coat_component"/>
</dbReference>
<dbReference type="PANTHER" id="PTHR37089:SF3">
    <property type="entry name" value="EXPORTED PROTEIN"/>
    <property type="match status" value="1"/>
</dbReference>
<dbReference type="AlphaFoldDB" id="A0A1W1WR76"/>
<keyword evidence="3" id="KW-0167">Capsid protein</keyword>
<dbReference type="STRING" id="1069081.SAMN05660197_0588"/>
<feature type="signal peptide" evidence="1">
    <location>
        <begin position="1"/>
        <end position="19"/>
    </location>
</feature>
<keyword evidence="4" id="KW-1185">Reference proteome</keyword>
<protein>
    <submittedName>
        <fullName evidence="3">Spore coat protein U (SCPU) domain-containing protein</fullName>
    </submittedName>
</protein>